<dbReference type="Proteomes" id="UP000727407">
    <property type="component" value="Unassembled WGS sequence"/>
</dbReference>
<evidence type="ECO:0000256" key="4">
    <source>
        <dbReference type="SAM" id="Coils"/>
    </source>
</evidence>
<dbReference type="PANTHER" id="PTHR46490:SF6">
    <property type="entry name" value="ASIALOGLYCOPROTEIN RECEPTOR 1-LIKE-RELATED"/>
    <property type="match status" value="1"/>
</dbReference>
<dbReference type="PANTHER" id="PTHR46490">
    <property type="entry name" value="C-TYPE LECTIN DOMAIN FAMILY 12 MEMBER A-RELATED"/>
    <property type="match status" value="1"/>
</dbReference>
<dbReference type="InterPro" id="IPR016186">
    <property type="entry name" value="C-type_lectin-like/link_sf"/>
</dbReference>
<dbReference type="InterPro" id="IPR052309">
    <property type="entry name" value="C-type_Lectin_Domain_Fam1"/>
</dbReference>
<dbReference type="Pfam" id="PF00059">
    <property type="entry name" value="Lectin_C"/>
    <property type="match status" value="1"/>
</dbReference>
<organism evidence="7 8">
    <name type="scientific">Clarias magur</name>
    <name type="common">Asian catfish</name>
    <name type="synonym">Macropteronotus magur</name>
    <dbReference type="NCBI Taxonomy" id="1594786"/>
    <lineage>
        <taxon>Eukaryota</taxon>
        <taxon>Metazoa</taxon>
        <taxon>Chordata</taxon>
        <taxon>Craniata</taxon>
        <taxon>Vertebrata</taxon>
        <taxon>Euteleostomi</taxon>
        <taxon>Actinopterygii</taxon>
        <taxon>Neopterygii</taxon>
        <taxon>Teleostei</taxon>
        <taxon>Ostariophysi</taxon>
        <taxon>Siluriformes</taxon>
        <taxon>Clariidae</taxon>
        <taxon>Clarias</taxon>
    </lineage>
</organism>
<evidence type="ECO:0000256" key="2">
    <source>
        <dbReference type="ARBA" id="ARBA00023157"/>
    </source>
</evidence>
<feature type="domain" description="C-type lectin" evidence="6">
    <location>
        <begin position="123"/>
        <end position="191"/>
    </location>
</feature>
<dbReference type="GO" id="GO:0030246">
    <property type="term" value="F:carbohydrate binding"/>
    <property type="evidence" value="ECO:0007669"/>
    <property type="project" value="UniProtKB-KW"/>
</dbReference>
<keyword evidence="2" id="KW-1015">Disulfide bond</keyword>
<dbReference type="Gene3D" id="1.20.5.400">
    <property type="match status" value="1"/>
</dbReference>
<keyword evidence="5" id="KW-0472">Membrane</keyword>
<evidence type="ECO:0000256" key="3">
    <source>
        <dbReference type="ARBA" id="ARBA00023180"/>
    </source>
</evidence>
<keyword evidence="4" id="KW-0175">Coiled coil</keyword>
<evidence type="ECO:0000256" key="5">
    <source>
        <dbReference type="SAM" id="Phobius"/>
    </source>
</evidence>
<proteinExistence type="predicted"/>
<sequence length="196" mass="22386">DKMPKVFYNAADDGEVRGADAKTRREAQHTGGDTAWCRWSRLTAVCQKLLCVLLLTAITVLWINYHILKTENEQLQTSISNLTIERNQLQTRISILTIERDQLQRERDEFLRTLCDFGKCFSFSSSDYFMSNMKNSWTESRHGCREGGGDLVIINSREEQDFITKQLQGGQAWIGLSDGDTEGKWKWVDGTLLTPG</sequence>
<dbReference type="PROSITE" id="PS50041">
    <property type="entry name" value="C_TYPE_LECTIN_2"/>
    <property type="match status" value="1"/>
</dbReference>
<evidence type="ECO:0000256" key="1">
    <source>
        <dbReference type="ARBA" id="ARBA00022734"/>
    </source>
</evidence>
<reference evidence="7" key="1">
    <citation type="submission" date="2020-07" db="EMBL/GenBank/DDBJ databases">
        <title>Clarias magur genome sequencing, assembly and annotation.</title>
        <authorList>
            <person name="Kushwaha B."/>
            <person name="Kumar R."/>
            <person name="Das P."/>
            <person name="Joshi C.G."/>
            <person name="Kumar D."/>
            <person name="Nagpure N.S."/>
            <person name="Pandey M."/>
            <person name="Agarwal S."/>
            <person name="Srivastava S."/>
            <person name="Singh M."/>
            <person name="Sahoo L."/>
            <person name="Jayasankar P."/>
            <person name="Meher P.K."/>
            <person name="Koringa P.G."/>
            <person name="Iquebal M.A."/>
            <person name="Das S.P."/>
            <person name="Bit A."/>
            <person name="Patnaik S."/>
            <person name="Patel N."/>
            <person name="Shah T.M."/>
            <person name="Hinsu A."/>
            <person name="Jena J.K."/>
        </authorList>
    </citation>
    <scope>NUCLEOTIDE SEQUENCE</scope>
    <source>
        <strain evidence="7">CIFAMagur01</strain>
        <tissue evidence="7">Testis</tissue>
    </source>
</reference>
<keyword evidence="5" id="KW-0812">Transmembrane</keyword>
<dbReference type="EMBL" id="QNUK01000424">
    <property type="protein sequence ID" value="KAF5893584.1"/>
    <property type="molecule type" value="Genomic_DNA"/>
</dbReference>
<protein>
    <submittedName>
        <fullName evidence="7">Antigen like protein</fullName>
    </submittedName>
</protein>
<keyword evidence="1" id="KW-0430">Lectin</keyword>
<keyword evidence="3" id="KW-0325">Glycoprotein</keyword>
<accession>A0A8J4TMR8</accession>
<dbReference type="AlphaFoldDB" id="A0A8J4TMR8"/>
<gene>
    <name evidence="7" type="ORF">DAT39_016708</name>
</gene>
<name>A0A8J4TMR8_CLAMG</name>
<evidence type="ECO:0000313" key="7">
    <source>
        <dbReference type="EMBL" id="KAF5893584.1"/>
    </source>
</evidence>
<dbReference type="OrthoDB" id="8950604at2759"/>
<evidence type="ECO:0000313" key="8">
    <source>
        <dbReference type="Proteomes" id="UP000727407"/>
    </source>
</evidence>
<dbReference type="InterPro" id="IPR001304">
    <property type="entry name" value="C-type_lectin-like"/>
</dbReference>
<keyword evidence="8" id="KW-1185">Reference proteome</keyword>
<dbReference type="SUPFAM" id="SSF56436">
    <property type="entry name" value="C-type lectin-like"/>
    <property type="match status" value="1"/>
</dbReference>
<comment type="caution">
    <text evidence="7">The sequence shown here is derived from an EMBL/GenBank/DDBJ whole genome shotgun (WGS) entry which is preliminary data.</text>
</comment>
<feature type="transmembrane region" description="Helical" evidence="5">
    <location>
        <begin position="49"/>
        <end position="68"/>
    </location>
</feature>
<keyword evidence="5" id="KW-1133">Transmembrane helix</keyword>
<feature type="non-terminal residue" evidence="7">
    <location>
        <position position="1"/>
    </location>
</feature>
<feature type="non-terminal residue" evidence="7">
    <location>
        <position position="196"/>
    </location>
</feature>
<feature type="coiled-coil region" evidence="4">
    <location>
        <begin position="65"/>
        <end position="113"/>
    </location>
</feature>
<dbReference type="Gene3D" id="3.10.100.10">
    <property type="entry name" value="Mannose-Binding Protein A, subunit A"/>
    <property type="match status" value="1"/>
</dbReference>
<dbReference type="InterPro" id="IPR016187">
    <property type="entry name" value="CTDL_fold"/>
</dbReference>
<evidence type="ECO:0000259" key="6">
    <source>
        <dbReference type="PROSITE" id="PS50041"/>
    </source>
</evidence>